<dbReference type="InterPro" id="IPR027417">
    <property type="entry name" value="P-loop_NTPase"/>
</dbReference>
<dbReference type="InterPro" id="IPR030379">
    <property type="entry name" value="G_SEPTIN_dom"/>
</dbReference>
<keyword evidence="3" id="KW-0472">Membrane</keyword>
<proteinExistence type="inferred from homology"/>
<evidence type="ECO:0000256" key="2">
    <source>
        <dbReference type="SAM" id="MobiDB-lite"/>
    </source>
</evidence>
<organism evidence="5 6">
    <name type="scientific">Aspergillus terreus (strain NIH 2624 / FGSC A1156)</name>
    <dbReference type="NCBI Taxonomy" id="341663"/>
    <lineage>
        <taxon>Eukaryota</taxon>
        <taxon>Fungi</taxon>
        <taxon>Dikarya</taxon>
        <taxon>Ascomycota</taxon>
        <taxon>Pezizomycotina</taxon>
        <taxon>Eurotiomycetes</taxon>
        <taxon>Eurotiomycetidae</taxon>
        <taxon>Eurotiales</taxon>
        <taxon>Aspergillaceae</taxon>
        <taxon>Aspergillus</taxon>
        <taxon>Aspergillus subgen. Circumdati</taxon>
    </lineage>
</organism>
<dbReference type="EMBL" id="CH476605">
    <property type="protein sequence ID" value="EAU31168.1"/>
    <property type="molecule type" value="Genomic_DNA"/>
</dbReference>
<dbReference type="Proteomes" id="UP000007963">
    <property type="component" value="Unassembled WGS sequence"/>
</dbReference>
<keyword evidence="3" id="KW-1133">Transmembrane helix</keyword>
<dbReference type="GO" id="GO:0005525">
    <property type="term" value="F:GTP binding"/>
    <property type="evidence" value="ECO:0007669"/>
    <property type="project" value="UniProtKB-KW"/>
</dbReference>
<evidence type="ECO:0000313" key="6">
    <source>
        <dbReference type="Proteomes" id="UP000007963"/>
    </source>
</evidence>
<comment type="similarity">
    <text evidence="1">Belongs to the TRAFAC class TrmE-Era-EngA-EngB-Septin-like GTPase superfamily. Septin GTPase family.</text>
</comment>
<keyword evidence="1" id="KW-0342">GTP-binding</keyword>
<dbReference type="OrthoDB" id="4150765at2759"/>
<sequence length="770" mass="84837">MTQLDTPRKSLYVNGIRRPSPARDAHLCSPPHAHVHLHVLTTPSSTMRPVPDISVPNSRKISSDHHHQQWIDPRNTVPTSFFLSHRSPDLDSEVLSPGEPDASHDSMYGVESLADTTNRASLMSSWCDSEQSSRKADSDPTGPSEPQQPQSPTTKSDGEEESAPSRPFARRHSTIKPVDSLLHSNRSESPLPIPDLPSPRPFTPLNFSNLEDAPSLPSSPKSISNQSARNLDDISIADDMSSQAVASGEEDNESRPVPDLGSDNSSQLIMPMIKMPSRRPFTDHGKALGRLKLLIAGVSGSGKTSLLKSIVQECEDIVHVDSLPSIPLSLQSRHSRPSRSSRPHDMPTVVSEIYASTKPYPPWWSDLEDSRVLRRRKSTGDVVLERNICFVDTPKTTLSRAGQTDAVLQYIRQQLLRATTSLHSFNHDFQNLLAGNGGAQVDAVLYLISEDTLPSDIDCIRKLCDWTSVVPVISKSDLLTADQISALKSIFHNKAHDAGISPFLFGGSGAQMPFAVSSAKSTDDDEMDASTLMSPDYVQPLVPSELPLLVQKLFDRENMAWIRHSTAKKLSQRQQDQATRRQGVPQTSLLSLAPGSRNHSPGYTMARISDYTRHEEKEARLHLAKWASDLQQSLQNERERYAALARGERAVWLTERLGECVVDGSLVPITQTPGFSGLRGPVDKAGGNSVVVRMQQHGQQVGYQVARISPHDPLGLVQWSEDLRRRGWAIVQIVGSFGVVGGLALWLAKTWGFPSRSLSDWKFDWYGGSD</sequence>
<dbReference type="SUPFAM" id="SSF52540">
    <property type="entry name" value="P-loop containing nucleoside triphosphate hydrolases"/>
    <property type="match status" value="2"/>
</dbReference>
<feature type="region of interest" description="Disordered" evidence="2">
    <location>
        <begin position="568"/>
        <end position="604"/>
    </location>
</feature>
<reference evidence="6" key="1">
    <citation type="submission" date="2005-09" db="EMBL/GenBank/DDBJ databases">
        <title>Annotation of the Aspergillus terreus NIH2624 genome.</title>
        <authorList>
            <person name="Birren B.W."/>
            <person name="Lander E.S."/>
            <person name="Galagan J.E."/>
            <person name="Nusbaum C."/>
            <person name="Devon K."/>
            <person name="Henn M."/>
            <person name="Ma L.-J."/>
            <person name="Jaffe D.B."/>
            <person name="Butler J."/>
            <person name="Alvarez P."/>
            <person name="Gnerre S."/>
            <person name="Grabherr M."/>
            <person name="Kleber M."/>
            <person name="Mauceli E.W."/>
            <person name="Brockman W."/>
            <person name="Rounsley S."/>
            <person name="Young S.K."/>
            <person name="LaButti K."/>
            <person name="Pushparaj V."/>
            <person name="DeCaprio D."/>
            <person name="Crawford M."/>
            <person name="Koehrsen M."/>
            <person name="Engels R."/>
            <person name="Montgomery P."/>
            <person name="Pearson M."/>
            <person name="Howarth C."/>
            <person name="Larson L."/>
            <person name="Luoma S."/>
            <person name="White J."/>
            <person name="Alvarado L."/>
            <person name="Kodira C.D."/>
            <person name="Zeng Q."/>
            <person name="Oleary S."/>
            <person name="Yandava C."/>
            <person name="Denning D.W."/>
            <person name="Nierman W.C."/>
            <person name="Milne T."/>
            <person name="Madden K."/>
        </authorList>
    </citation>
    <scope>NUCLEOTIDE SEQUENCE [LARGE SCALE GENOMIC DNA]</scope>
    <source>
        <strain evidence="6">NIH 2624 / FGSC A1156</strain>
    </source>
</reference>
<evidence type="ECO:0000256" key="1">
    <source>
        <dbReference type="RuleBase" id="RU004560"/>
    </source>
</evidence>
<keyword evidence="3" id="KW-0812">Transmembrane</keyword>
<feature type="compositionally biased region" description="Low complexity" evidence="2">
    <location>
        <begin position="140"/>
        <end position="155"/>
    </location>
</feature>
<evidence type="ECO:0000256" key="3">
    <source>
        <dbReference type="SAM" id="Phobius"/>
    </source>
</evidence>
<feature type="transmembrane region" description="Helical" evidence="3">
    <location>
        <begin position="727"/>
        <end position="748"/>
    </location>
</feature>
<dbReference type="Gene3D" id="3.40.50.300">
    <property type="entry name" value="P-loop containing nucleotide triphosphate hydrolases"/>
    <property type="match status" value="1"/>
</dbReference>
<dbReference type="Pfam" id="PF00735">
    <property type="entry name" value="Septin"/>
    <property type="match status" value="1"/>
</dbReference>
<dbReference type="VEuPathDB" id="FungiDB:ATEG_07995"/>
<accession>Q0CE89</accession>
<dbReference type="RefSeq" id="XP_001216616.1">
    <property type="nucleotide sequence ID" value="XM_001216616.1"/>
</dbReference>
<dbReference type="eggNOG" id="ENOG502SC22">
    <property type="taxonomic scope" value="Eukaryota"/>
</dbReference>
<dbReference type="STRING" id="341663.Q0CE89"/>
<gene>
    <name evidence="5" type="ORF">ATEG_07995</name>
</gene>
<name>Q0CE89_ASPTN</name>
<dbReference type="HOGENOM" id="CLU_018628_0_1_1"/>
<feature type="region of interest" description="Disordered" evidence="2">
    <location>
        <begin position="82"/>
        <end position="106"/>
    </location>
</feature>
<dbReference type="AlphaFoldDB" id="Q0CE89"/>
<feature type="region of interest" description="Disordered" evidence="2">
    <location>
        <begin position="123"/>
        <end position="266"/>
    </location>
</feature>
<dbReference type="GeneID" id="4353463"/>
<dbReference type="OMA" id="KPYPPWW"/>
<protein>
    <recommendedName>
        <fullName evidence="4">Septin-type G domain-containing protein</fullName>
    </recommendedName>
</protein>
<feature type="compositionally biased region" description="Polar residues" evidence="2">
    <location>
        <begin position="216"/>
        <end position="229"/>
    </location>
</feature>
<feature type="domain" description="Septin-type G" evidence="4">
    <location>
        <begin position="438"/>
        <end position="501"/>
    </location>
</feature>
<dbReference type="PANTHER" id="PTHR18884">
    <property type="entry name" value="SEPTIN"/>
    <property type="match status" value="1"/>
</dbReference>
<evidence type="ECO:0000259" key="4">
    <source>
        <dbReference type="Pfam" id="PF00735"/>
    </source>
</evidence>
<feature type="compositionally biased region" description="Pro residues" evidence="2">
    <location>
        <begin position="191"/>
        <end position="202"/>
    </location>
</feature>
<keyword evidence="1" id="KW-0547">Nucleotide-binding</keyword>
<evidence type="ECO:0000313" key="5">
    <source>
        <dbReference type="EMBL" id="EAU31168.1"/>
    </source>
</evidence>